<evidence type="ECO:0000313" key="10">
    <source>
        <dbReference type="Proteomes" id="UP000054538"/>
    </source>
</evidence>
<feature type="transmembrane region" description="Helical" evidence="7">
    <location>
        <begin position="209"/>
        <end position="228"/>
    </location>
</feature>
<dbReference type="PANTHER" id="PTHR12791">
    <property type="entry name" value="GOLGI SNARE BET1-RELATED"/>
    <property type="match status" value="1"/>
</dbReference>
<evidence type="ECO:0000313" key="9">
    <source>
        <dbReference type="EMBL" id="KIK96619.1"/>
    </source>
</evidence>
<evidence type="ECO:0000256" key="2">
    <source>
        <dbReference type="ARBA" id="ARBA00022448"/>
    </source>
</evidence>
<organism evidence="9 10">
    <name type="scientific">Paxillus rubicundulus Ve08.2h10</name>
    <dbReference type="NCBI Taxonomy" id="930991"/>
    <lineage>
        <taxon>Eukaryota</taxon>
        <taxon>Fungi</taxon>
        <taxon>Dikarya</taxon>
        <taxon>Basidiomycota</taxon>
        <taxon>Agaricomycotina</taxon>
        <taxon>Agaricomycetes</taxon>
        <taxon>Agaricomycetidae</taxon>
        <taxon>Boletales</taxon>
        <taxon>Paxilineae</taxon>
        <taxon>Paxillaceae</taxon>
        <taxon>Paxillus</taxon>
    </lineage>
</organism>
<dbReference type="GO" id="GO:0012505">
    <property type="term" value="C:endomembrane system"/>
    <property type="evidence" value="ECO:0007669"/>
    <property type="project" value="UniProtKB-ARBA"/>
</dbReference>
<protein>
    <recommendedName>
        <fullName evidence="8">t-SNARE coiled-coil homology domain-containing protein</fullName>
    </recommendedName>
</protein>
<reference evidence="9 10" key="1">
    <citation type="submission" date="2014-04" db="EMBL/GenBank/DDBJ databases">
        <authorList>
            <consortium name="DOE Joint Genome Institute"/>
            <person name="Kuo A."/>
            <person name="Kohler A."/>
            <person name="Jargeat P."/>
            <person name="Nagy L.G."/>
            <person name="Floudas D."/>
            <person name="Copeland A."/>
            <person name="Barry K.W."/>
            <person name="Cichocki N."/>
            <person name="Veneault-Fourrey C."/>
            <person name="LaButti K."/>
            <person name="Lindquist E.A."/>
            <person name="Lipzen A."/>
            <person name="Lundell T."/>
            <person name="Morin E."/>
            <person name="Murat C."/>
            <person name="Sun H."/>
            <person name="Tunlid A."/>
            <person name="Henrissat B."/>
            <person name="Grigoriev I.V."/>
            <person name="Hibbett D.S."/>
            <person name="Martin F."/>
            <person name="Nordberg H.P."/>
            <person name="Cantor M.N."/>
            <person name="Hua S.X."/>
        </authorList>
    </citation>
    <scope>NUCLEOTIDE SEQUENCE [LARGE SCALE GENOMIC DNA]</scope>
    <source>
        <strain evidence="9 10">Ve08.2h10</strain>
    </source>
</reference>
<evidence type="ECO:0000256" key="6">
    <source>
        <dbReference type="SAM" id="MobiDB-lite"/>
    </source>
</evidence>
<feature type="region of interest" description="Disordered" evidence="6">
    <location>
        <begin position="90"/>
        <end position="114"/>
    </location>
</feature>
<evidence type="ECO:0000256" key="5">
    <source>
        <dbReference type="ARBA" id="ARBA00023136"/>
    </source>
</evidence>
<evidence type="ECO:0000256" key="4">
    <source>
        <dbReference type="ARBA" id="ARBA00022989"/>
    </source>
</evidence>
<dbReference type="STRING" id="930991.A0A0D0E5G8"/>
<feature type="compositionally biased region" description="Pro residues" evidence="6">
    <location>
        <begin position="93"/>
        <end position="105"/>
    </location>
</feature>
<dbReference type="HOGENOM" id="CLU_053570_1_0_1"/>
<dbReference type="EMBL" id="KN824977">
    <property type="protein sequence ID" value="KIK96619.1"/>
    <property type="molecule type" value="Genomic_DNA"/>
</dbReference>
<reference evidence="10" key="2">
    <citation type="submission" date="2015-01" db="EMBL/GenBank/DDBJ databases">
        <title>Evolutionary Origins and Diversification of the Mycorrhizal Mutualists.</title>
        <authorList>
            <consortium name="DOE Joint Genome Institute"/>
            <consortium name="Mycorrhizal Genomics Consortium"/>
            <person name="Kohler A."/>
            <person name="Kuo A."/>
            <person name="Nagy L.G."/>
            <person name="Floudas D."/>
            <person name="Copeland A."/>
            <person name="Barry K.W."/>
            <person name="Cichocki N."/>
            <person name="Veneault-Fourrey C."/>
            <person name="LaButti K."/>
            <person name="Lindquist E.A."/>
            <person name="Lipzen A."/>
            <person name="Lundell T."/>
            <person name="Morin E."/>
            <person name="Murat C."/>
            <person name="Riley R."/>
            <person name="Ohm R."/>
            <person name="Sun H."/>
            <person name="Tunlid A."/>
            <person name="Henrissat B."/>
            <person name="Grigoriev I.V."/>
            <person name="Hibbett D.S."/>
            <person name="Martin F."/>
        </authorList>
    </citation>
    <scope>NUCLEOTIDE SEQUENCE [LARGE SCALE GENOMIC DNA]</scope>
    <source>
        <strain evidence="10">Ve08.2h10</strain>
    </source>
</reference>
<name>A0A0D0E5G8_9AGAM</name>
<gene>
    <name evidence="9" type="ORF">PAXRUDRAFT_825765</name>
</gene>
<dbReference type="CDD" id="cd15859">
    <property type="entry name" value="SNARE_SYN8"/>
    <property type="match status" value="1"/>
</dbReference>
<keyword evidence="3 7" id="KW-0812">Transmembrane</keyword>
<sequence>MSSGTSNPKLTSLTTSTLSLLLERQRLQLTHPTLHLQQIVSNLRTLRMGVIELQQASQGDDGGTGALRGQFERLRGMLGDVEAEKAGLQSIPIPVPPSPTSPTPPLRHKRKMSPEPMYEPYTDDPDPELDEGGILLQQRHIMEAQDAHLDHLSSSIGRQHHISLQIGDELEVHTGLLDALDTELDGTDVRMRSARKRLARVARGAKENGSTVTIALLIVVLLILIVVFKT</sequence>
<dbReference type="InterPro" id="IPR000727">
    <property type="entry name" value="T_SNARE_dom"/>
</dbReference>
<keyword evidence="5 7" id="KW-0472">Membrane</keyword>
<keyword evidence="2" id="KW-0813">Transport</keyword>
<evidence type="ECO:0000256" key="1">
    <source>
        <dbReference type="ARBA" id="ARBA00004167"/>
    </source>
</evidence>
<dbReference type="InParanoid" id="A0A0D0E5G8"/>
<dbReference type="Pfam" id="PF05739">
    <property type="entry name" value="SNARE"/>
    <property type="match status" value="1"/>
</dbReference>
<evidence type="ECO:0000259" key="8">
    <source>
        <dbReference type="PROSITE" id="PS50192"/>
    </source>
</evidence>
<accession>A0A0D0E5G8</accession>
<dbReference type="AlphaFoldDB" id="A0A0D0E5G8"/>
<dbReference type="PROSITE" id="PS50192">
    <property type="entry name" value="T_SNARE"/>
    <property type="match status" value="1"/>
</dbReference>
<dbReference type="GO" id="GO:0016020">
    <property type="term" value="C:membrane"/>
    <property type="evidence" value="ECO:0007669"/>
    <property type="project" value="UniProtKB-SubCell"/>
</dbReference>
<evidence type="ECO:0000256" key="7">
    <source>
        <dbReference type="SAM" id="Phobius"/>
    </source>
</evidence>
<proteinExistence type="predicted"/>
<keyword evidence="4 7" id="KW-1133">Transmembrane helix</keyword>
<keyword evidence="10" id="KW-1185">Reference proteome</keyword>
<comment type="subcellular location">
    <subcellularLocation>
        <location evidence="1">Membrane</location>
        <topology evidence="1">Single-pass membrane protein</topology>
    </subcellularLocation>
</comment>
<dbReference type="GO" id="GO:0005737">
    <property type="term" value="C:cytoplasm"/>
    <property type="evidence" value="ECO:0007669"/>
    <property type="project" value="UniProtKB-ARBA"/>
</dbReference>
<dbReference type="SMART" id="SM00397">
    <property type="entry name" value="t_SNARE"/>
    <property type="match status" value="1"/>
</dbReference>
<dbReference type="Proteomes" id="UP000054538">
    <property type="component" value="Unassembled WGS sequence"/>
</dbReference>
<feature type="domain" description="T-SNARE coiled-coil homology" evidence="8">
    <location>
        <begin position="139"/>
        <end position="201"/>
    </location>
</feature>
<dbReference type="Gene3D" id="1.20.5.110">
    <property type="match status" value="1"/>
</dbReference>
<dbReference type="OrthoDB" id="244190at2759"/>
<dbReference type="SUPFAM" id="SSF58038">
    <property type="entry name" value="SNARE fusion complex"/>
    <property type="match status" value="1"/>
</dbReference>
<evidence type="ECO:0000256" key="3">
    <source>
        <dbReference type="ARBA" id="ARBA00022692"/>
    </source>
</evidence>